<organism evidence="1 2">
    <name type="scientific">Streptomyces vietnamensis</name>
    <dbReference type="NCBI Taxonomy" id="362257"/>
    <lineage>
        <taxon>Bacteria</taxon>
        <taxon>Bacillati</taxon>
        <taxon>Actinomycetota</taxon>
        <taxon>Actinomycetes</taxon>
        <taxon>Kitasatosporales</taxon>
        <taxon>Streptomycetaceae</taxon>
        <taxon>Streptomyces</taxon>
    </lineage>
</organism>
<evidence type="ECO:0000313" key="2">
    <source>
        <dbReference type="Proteomes" id="UP000031774"/>
    </source>
</evidence>
<name>A0A0B5ID68_9ACTN</name>
<dbReference type="EMBL" id="CP010408">
    <property type="protein sequence ID" value="AJF70456.1"/>
    <property type="molecule type" value="Genomic_DNA"/>
</dbReference>
<geneLocation type="plasmid" evidence="1 2">
    <name>pSVL1</name>
</geneLocation>
<protein>
    <submittedName>
        <fullName evidence="1">Uncharacterized protein</fullName>
    </submittedName>
</protein>
<accession>A0A0B5ID68</accession>
<dbReference type="HOGENOM" id="CLU_1142122_0_0_11"/>
<dbReference type="KEGG" id="svt:SVTN_40560"/>
<proteinExistence type="predicted"/>
<evidence type="ECO:0000313" key="1">
    <source>
        <dbReference type="EMBL" id="AJF70456.1"/>
    </source>
</evidence>
<keyword evidence="1" id="KW-0614">Plasmid</keyword>
<sequence length="243" mass="27738">MTRHTVSDTNPTYVTGADRYRIPFTGFLTPDNPQFTVMEEYIQPEHRRSDGYGLAFLESEEHHVLYIGSVRQLQEYRTANTDGTAVLDPAQGVMYAFWPHGKGWDDYIPNNAWNPGGEGIVTEFDHPLGGKVTVYEYLYDNRDGEKVPMVGFHCDRCHPDPKIDHEASMPNRGPQDRRWSARNARVHIRSHADRCRPVDPRIAEVVQQVANEKYGVSNPTVTWESRCATTGPCARIRHLRARS</sequence>
<dbReference type="AlphaFoldDB" id="A0A0B5ID68"/>
<keyword evidence="2" id="KW-1185">Reference proteome</keyword>
<gene>
    <name evidence="1" type="ORF">SVTN_40560</name>
</gene>
<dbReference type="RefSeq" id="WP_041134925.1">
    <property type="nucleotide sequence ID" value="NZ_CP010408.1"/>
</dbReference>
<reference evidence="1 2" key="1">
    <citation type="submission" date="2014-12" db="EMBL/GenBank/DDBJ databases">
        <title>Complete genome sequence of Streptomyces vietnamensis strain GIMV4.0001, a genetic manipulable producer of the benzoisochromanequinone antibiotic granaticin.</title>
        <authorList>
            <person name="Deng M.R."/>
            <person name="Guo J."/>
            <person name="Ma L.Y."/>
            <person name="Feng G.D."/>
            <person name="Mo C.Y."/>
            <person name="Zhu H.H."/>
        </authorList>
    </citation>
    <scope>NUCLEOTIDE SEQUENCE [LARGE SCALE GENOMIC DNA]</scope>
    <source>
        <strain evidence="2">GIMV4.0001</strain>
        <plasmid evidence="1 2">pSVL1</plasmid>
    </source>
</reference>
<dbReference type="Proteomes" id="UP000031774">
    <property type="component" value="Plasmid pSVL1"/>
</dbReference>